<accession>A0A1T1NY41</accession>
<reference evidence="1 2" key="1">
    <citation type="submission" date="2015-12" db="EMBL/GenBank/DDBJ databases">
        <authorList>
            <person name="Shamseldin A."/>
            <person name="Moawad H."/>
            <person name="Abd El-Rahim W.M."/>
            <person name="Sadowsky M.J."/>
        </authorList>
    </citation>
    <scope>NUCLEOTIDE SEQUENCE [LARGE SCALE GENOMIC DNA]</scope>
    <source>
        <strain evidence="1 2">LMG9050</strain>
    </source>
</reference>
<protein>
    <submittedName>
        <fullName evidence="1">Uncharacterized protein</fullName>
    </submittedName>
</protein>
<dbReference type="GeneID" id="66910351"/>
<evidence type="ECO:0000313" key="1">
    <source>
        <dbReference type="EMBL" id="OOW68295.1"/>
    </source>
</evidence>
<organism evidence="1 2">
    <name type="scientific">Xanthomonas axonopodis pv. melhusii</name>
    <dbReference type="NCBI Taxonomy" id="487834"/>
    <lineage>
        <taxon>Bacteria</taxon>
        <taxon>Pseudomonadati</taxon>
        <taxon>Pseudomonadota</taxon>
        <taxon>Gammaproteobacteria</taxon>
        <taxon>Lysobacterales</taxon>
        <taxon>Lysobacteraceae</taxon>
        <taxon>Xanthomonas</taxon>
    </lineage>
</organism>
<name>A0A1T1NY41_9XANT</name>
<dbReference type="RefSeq" id="WP_026006896.1">
    <property type="nucleotide sequence ID" value="NZ_LOJW01000031.1"/>
</dbReference>
<dbReference type="EMBL" id="LOJW01000031">
    <property type="protein sequence ID" value="OOW68295.1"/>
    <property type="molecule type" value="Genomic_DNA"/>
</dbReference>
<proteinExistence type="predicted"/>
<comment type="caution">
    <text evidence="1">The sequence shown here is derived from an EMBL/GenBank/DDBJ whole genome shotgun (WGS) entry which is preliminary data.</text>
</comment>
<gene>
    <name evidence="1" type="ORF">Xmlh_15000</name>
</gene>
<sequence>MPLDAPEITTWAGGVRCMGCLHKNEQACLIAVREHGAALCVPQREAELVGLAPCVMTAWR</sequence>
<dbReference type="AlphaFoldDB" id="A0A1T1NY41"/>
<dbReference type="Proteomes" id="UP000190559">
    <property type="component" value="Unassembled WGS sequence"/>
</dbReference>
<evidence type="ECO:0000313" key="2">
    <source>
        <dbReference type="Proteomes" id="UP000190559"/>
    </source>
</evidence>